<sequence>MLTLGSIAKQWIVPGWRLGWIAMIDPSGVLKKSGIAECLQDYLEYSANPATIIQGAVPHLLEKTSKDFFSNINNILKEAIEAFYTKVQEIPCLTCPYKPEGAMCVMIKLNLSFLEGINDDMEFCTKLAHEESVIILPGMIVGLKNWLRVTFAMELAILEEELERIKAFCLRHTISS</sequence>
<dbReference type="Gramene" id="PHT85107">
    <property type="protein sequence ID" value="PHT85107"/>
    <property type="gene ID" value="T459_13550"/>
</dbReference>
<keyword evidence="2" id="KW-0808">Transferase</keyword>
<gene>
    <name evidence="2" type="ORF">T459_13550</name>
</gene>
<organism evidence="2 3">
    <name type="scientific">Capsicum annuum</name>
    <name type="common">Capsicum pepper</name>
    <dbReference type="NCBI Taxonomy" id="4072"/>
    <lineage>
        <taxon>Eukaryota</taxon>
        <taxon>Viridiplantae</taxon>
        <taxon>Streptophyta</taxon>
        <taxon>Embryophyta</taxon>
        <taxon>Tracheophyta</taxon>
        <taxon>Spermatophyta</taxon>
        <taxon>Magnoliopsida</taxon>
        <taxon>eudicotyledons</taxon>
        <taxon>Gunneridae</taxon>
        <taxon>Pentapetalae</taxon>
        <taxon>asterids</taxon>
        <taxon>lamiids</taxon>
        <taxon>Solanales</taxon>
        <taxon>Solanaceae</taxon>
        <taxon>Solanoideae</taxon>
        <taxon>Capsiceae</taxon>
        <taxon>Capsicum</taxon>
    </lineage>
</organism>
<dbReference type="Pfam" id="PF00155">
    <property type="entry name" value="Aminotran_1_2"/>
    <property type="match status" value="1"/>
</dbReference>
<protein>
    <submittedName>
        <fullName evidence="2">Tyrosine aminotransferase</fullName>
    </submittedName>
</protein>
<dbReference type="PANTHER" id="PTHR45744">
    <property type="entry name" value="TYROSINE AMINOTRANSFERASE"/>
    <property type="match status" value="1"/>
</dbReference>
<feature type="domain" description="Aminotransferase class I/classII large" evidence="1">
    <location>
        <begin position="2"/>
        <end position="165"/>
    </location>
</feature>
<dbReference type="InterPro" id="IPR004839">
    <property type="entry name" value="Aminotransferase_I/II_large"/>
</dbReference>
<dbReference type="EMBL" id="AYRZ02000004">
    <property type="protein sequence ID" value="PHT85107.1"/>
    <property type="molecule type" value="Genomic_DNA"/>
</dbReference>
<dbReference type="OMA" id="ETHVAMS"/>
<keyword evidence="3" id="KW-1185">Reference proteome</keyword>
<keyword evidence="2" id="KW-0032">Aminotransferase</keyword>
<proteinExistence type="predicted"/>
<dbReference type="GO" id="GO:0004838">
    <property type="term" value="F:L-tyrosine-2-oxoglutarate transaminase activity"/>
    <property type="evidence" value="ECO:0000318"/>
    <property type="project" value="GO_Central"/>
</dbReference>
<dbReference type="FunFam" id="3.90.1150.10:FF:000040">
    <property type="entry name" value="Tyrosine aminotransferase"/>
    <property type="match status" value="1"/>
</dbReference>
<dbReference type="InterPro" id="IPR015422">
    <property type="entry name" value="PyrdxlP-dep_Trfase_small"/>
</dbReference>
<name>A0A2G2ZT08_CAPAN</name>
<evidence type="ECO:0000313" key="2">
    <source>
        <dbReference type="EMBL" id="PHT85107.1"/>
    </source>
</evidence>
<dbReference type="SUPFAM" id="SSF53383">
    <property type="entry name" value="PLP-dependent transferases"/>
    <property type="match status" value="1"/>
</dbReference>
<comment type="caution">
    <text evidence="2">The sequence shown here is derived from an EMBL/GenBank/DDBJ whole genome shotgun (WGS) entry which is preliminary data.</text>
</comment>
<dbReference type="GO" id="GO:0030170">
    <property type="term" value="F:pyridoxal phosphate binding"/>
    <property type="evidence" value="ECO:0007669"/>
    <property type="project" value="InterPro"/>
</dbReference>
<dbReference type="STRING" id="4072.A0A2G2ZT08"/>
<accession>A0A2G2ZT08</accession>
<evidence type="ECO:0000259" key="1">
    <source>
        <dbReference type="Pfam" id="PF00155"/>
    </source>
</evidence>
<dbReference type="Gene3D" id="3.90.1150.10">
    <property type="entry name" value="Aspartate Aminotransferase, domain 1"/>
    <property type="match status" value="1"/>
</dbReference>
<dbReference type="InterPro" id="IPR015424">
    <property type="entry name" value="PyrdxlP-dep_Trfase"/>
</dbReference>
<dbReference type="AlphaFoldDB" id="A0A2G2ZT08"/>
<dbReference type="PANTHER" id="PTHR45744:SF25">
    <property type="entry name" value="AMINOTRANSFERASE TAT2-RELATED"/>
    <property type="match status" value="1"/>
</dbReference>
<dbReference type="GO" id="GO:0006572">
    <property type="term" value="P:L-tyrosine catabolic process"/>
    <property type="evidence" value="ECO:0000318"/>
    <property type="project" value="GO_Central"/>
</dbReference>
<reference evidence="2 3" key="1">
    <citation type="journal article" date="2014" name="Nat. Genet.">
        <title>Genome sequence of the hot pepper provides insights into the evolution of pungency in Capsicum species.</title>
        <authorList>
            <person name="Kim S."/>
            <person name="Park M."/>
            <person name="Yeom S.I."/>
            <person name="Kim Y.M."/>
            <person name="Lee J.M."/>
            <person name="Lee H.A."/>
            <person name="Seo E."/>
            <person name="Choi J."/>
            <person name="Cheong K."/>
            <person name="Kim K.T."/>
            <person name="Jung K."/>
            <person name="Lee G.W."/>
            <person name="Oh S.K."/>
            <person name="Bae C."/>
            <person name="Kim S.B."/>
            <person name="Lee H.Y."/>
            <person name="Kim S.Y."/>
            <person name="Kim M.S."/>
            <person name="Kang B.C."/>
            <person name="Jo Y.D."/>
            <person name="Yang H.B."/>
            <person name="Jeong H.J."/>
            <person name="Kang W.H."/>
            <person name="Kwon J.K."/>
            <person name="Shin C."/>
            <person name="Lim J.Y."/>
            <person name="Park J.H."/>
            <person name="Huh J.H."/>
            <person name="Kim J.S."/>
            <person name="Kim B.D."/>
            <person name="Cohen O."/>
            <person name="Paran I."/>
            <person name="Suh M.C."/>
            <person name="Lee S.B."/>
            <person name="Kim Y.K."/>
            <person name="Shin Y."/>
            <person name="Noh S.J."/>
            <person name="Park J."/>
            <person name="Seo Y.S."/>
            <person name="Kwon S.Y."/>
            <person name="Kim H.A."/>
            <person name="Park J.M."/>
            <person name="Kim H.J."/>
            <person name="Choi S.B."/>
            <person name="Bosland P.W."/>
            <person name="Reeves G."/>
            <person name="Jo S.H."/>
            <person name="Lee B.W."/>
            <person name="Cho H.T."/>
            <person name="Choi H.S."/>
            <person name="Lee M.S."/>
            <person name="Yu Y."/>
            <person name="Do Choi Y."/>
            <person name="Park B.S."/>
            <person name="van Deynze A."/>
            <person name="Ashrafi H."/>
            <person name="Hill T."/>
            <person name="Kim W.T."/>
            <person name="Pai H.S."/>
            <person name="Ahn H.K."/>
            <person name="Yeam I."/>
            <person name="Giovannoni J.J."/>
            <person name="Rose J.K."/>
            <person name="Sorensen I."/>
            <person name="Lee S.J."/>
            <person name="Kim R.W."/>
            <person name="Choi I.Y."/>
            <person name="Choi B.S."/>
            <person name="Lim J.S."/>
            <person name="Lee Y.H."/>
            <person name="Choi D."/>
        </authorList>
    </citation>
    <scope>NUCLEOTIDE SEQUENCE [LARGE SCALE GENOMIC DNA]</scope>
    <source>
        <strain evidence="3">cv. CM334</strain>
    </source>
</reference>
<dbReference type="Proteomes" id="UP000222542">
    <property type="component" value="Unassembled WGS sequence"/>
</dbReference>
<evidence type="ECO:0000313" key="3">
    <source>
        <dbReference type="Proteomes" id="UP000222542"/>
    </source>
</evidence>
<reference evidence="2 3" key="2">
    <citation type="journal article" date="2017" name="Genome Biol.">
        <title>New reference genome sequences of hot pepper reveal the massive evolution of plant disease-resistance genes by retroduplication.</title>
        <authorList>
            <person name="Kim S."/>
            <person name="Park J."/>
            <person name="Yeom S.I."/>
            <person name="Kim Y.M."/>
            <person name="Seo E."/>
            <person name="Kim K.T."/>
            <person name="Kim M.S."/>
            <person name="Lee J.M."/>
            <person name="Cheong K."/>
            <person name="Shin H.S."/>
            <person name="Kim S.B."/>
            <person name="Han K."/>
            <person name="Lee J."/>
            <person name="Park M."/>
            <person name="Lee H.A."/>
            <person name="Lee H.Y."/>
            <person name="Lee Y."/>
            <person name="Oh S."/>
            <person name="Lee J.H."/>
            <person name="Choi E."/>
            <person name="Choi E."/>
            <person name="Lee S.E."/>
            <person name="Jeon J."/>
            <person name="Kim H."/>
            <person name="Choi G."/>
            <person name="Song H."/>
            <person name="Lee J."/>
            <person name="Lee S.C."/>
            <person name="Kwon J.K."/>
            <person name="Lee H.Y."/>
            <person name="Koo N."/>
            <person name="Hong Y."/>
            <person name="Kim R.W."/>
            <person name="Kang W.H."/>
            <person name="Huh J.H."/>
            <person name="Kang B.C."/>
            <person name="Yang T.J."/>
            <person name="Lee Y.H."/>
            <person name="Bennetzen J.L."/>
            <person name="Choi D."/>
        </authorList>
    </citation>
    <scope>NUCLEOTIDE SEQUENCE [LARGE SCALE GENOMIC DNA]</scope>
    <source>
        <strain evidence="3">cv. CM334</strain>
    </source>
</reference>